<dbReference type="Pfam" id="PF00096">
    <property type="entry name" value="zf-C2H2"/>
    <property type="match status" value="1"/>
</dbReference>
<protein>
    <submittedName>
        <fullName evidence="15">Zinc finger and SCAN domain-containing protein 2</fullName>
    </submittedName>
</protein>
<feature type="region of interest" description="Disordered" evidence="12">
    <location>
        <begin position="981"/>
        <end position="1008"/>
    </location>
</feature>
<dbReference type="CDD" id="cd18186">
    <property type="entry name" value="BTB_POZ_ZBTB_KLHL-like"/>
    <property type="match status" value="1"/>
</dbReference>
<evidence type="ECO:0000313" key="16">
    <source>
        <dbReference type="Proteomes" id="UP001219518"/>
    </source>
</evidence>
<dbReference type="FunFam" id="3.30.160.60:FF:001370">
    <property type="entry name" value="Zinc finger protein"/>
    <property type="match status" value="1"/>
</dbReference>
<dbReference type="SUPFAM" id="SSF54695">
    <property type="entry name" value="POZ domain"/>
    <property type="match status" value="1"/>
</dbReference>
<dbReference type="InterPro" id="IPR036236">
    <property type="entry name" value="Znf_C2H2_sf"/>
</dbReference>
<dbReference type="SMART" id="SM00875">
    <property type="entry name" value="BACK"/>
    <property type="match status" value="1"/>
</dbReference>
<dbReference type="PROSITE" id="PS50097">
    <property type="entry name" value="BTB"/>
    <property type="match status" value="1"/>
</dbReference>
<keyword evidence="4" id="KW-0677">Repeat</keyword>
<feature type="domain" description="C2H2-type" evidence="14">
    <location>
        <begin position="663"/>
        <end position="690"/>
    </location>
</feature>
<feature type="compositionally biased region" description="Low complexity" evidence="12">
    <location>
        <begin position="499"/>
        <end position="516"/>
    </location>
</feature>
<keyword evidence="10" id="KW-0539">Nucleus</keyword>
<feature type="compositionally biased region" description="Basic and acidic residues" evidence="12">
    <location>
        <begin position="326"/>
        <end position="342"/>
    </location>
</feature>
<sequence length="1008" mass="112739">MEYAALPNNNPMNFTENQHGNVILEKLRMQKDSGRFCDVTLYVEGKQFRAHRNVLASCSPYFNSILKMQRIVKEHLTITCKSSEVFQCLLNYMYTGSVVIDKENVCELVRLSNHFLVPKLKDYCSEYLERYLDVSNCVSVKEMADKYSMPSLLKFCSNFIKTNIEDVMKQTELLESPISLVEAFLSDDAWTVPQTALLPFVTNWVLQDIPGREQHTRKLLTFVDWTAMDQQAITEHVDRDPLYPQSEIALYAVLQALLSNNFLFNKYQIVYESLHMRFNQTSTIWKQVAAPNPSEVSTPNVKIEVPSPGSPSLNPKHVTDSNQILDDGRNLKSGKTLESRENEDAEDGEEEEEEEEEEDDTGADVDITYEGRYSDESTDNESQRHMKEETDDQGFVGDEGFSKDEPMIDIKVDLERSVRTGNEDEEEDDDDDNDLEGIGTAEDLSASRDSYGSLSESHSGSGHKILSRTRSGGIRKRRSRRVSISNRSLRVTSGRGNYPPGSARRGRPPGTGKKQREAAAAAAAAAAIMDEEMGVALEGDEQLAVKKLKCKQCKFRARDDAELEAHVNDAHQGAHDVVYKCSECEFTCGYIKDYYKHLKKHFPGPPFKCDNCDYQCEKMVNLVAHRSKTCDDKPHHCTMCDYKCRSRPYLLVHMRSHTGELPYKCDTCGRAYAMRSTLEQHLTSHSKEQPYLCDACGFATKYIAHLMAHKRIHTGDVHRCTFPDCKYSTPKKSQLLSHARTHEGVRPHTCHICGRGFLEKSHLVRHERIHLDDKPFKCDLCDYASSRRDKLKEHYTRHHGDNASARVPYKARMSRGGDSRREIDAGEDFNVDNASSTQSSNQGMNLSNPGIVTGSLGPSSGEMAELLLAHSMSAAAAQQHLKYATSFAGLGGNDGHIDMDFHQPQQQQIHANTRLPLSGASSNGESLHAETKDALLGQAGPISSPPSTHHMHQSTTSASALAAMMLDGRVGYHQGGVGYTPGSMSQLSSPPSSLASSQSNEYPTMSLF</sequence>
<evidence type="ECO:0000256" key="12">
    <source>
        <dbReference type="SAM" id="MobiDB-lite"/>
    </source>
</evidence>
<evidence type="ECO:0000313" key="15">
    <source>
        <dbReference type="EMBL" id="KAK3930735.1"/>
    </source>
</evidence>
<dbReference type="Gene3D" id="1.25.40.420">
    <property type="match status" value="1"/>
</dbReference>
<keyword evidence="6" id="KW-0862">Zinc</keyword>
<keyword evidence="16" id="KW-1185">Reference proteome</keyword>
<dbReference type="GO" id="GO:0008270">
    <property type="term" value="F:zinc ion binding"/>
    <property type="evidence" value="ECO:0007669"/>
    <property type="project" value="UniProtKB-KW"/>
</dbReference>
<dbReference type="Pfam" id="PF00651">
    <property type="entry name" value="BTB"/>
    <property type="match status" value="1"/>
</dbReference>
<keyword evidence="9" id="KW-0804">Transcription</keyword>
<feature type="compositionally biased region" description="Basic and acidic residues" evidence="12">
    <location>
        <begin position="400"/>
        <end position="422"/>
    </location>
</feature>
<comment type="subcellular location">
    <subcellularLocation>
        <location evidence="1">Nucleus</location>
    </subcellularLocation>
</comment>
<feature type="region of interest" description="Disordered" evidence="12">
    <location>
        <begin position="289"/>
        <end position="516"/>
    </location>
</feature>
<dbReference type="GO" id="GO:0005634">
    <property type="term" value="C:nucleus"/>
    <property type="evidence" value="ECO:0007669"/>
    <property type="project" value="UniProtKB-SubCell"/>
</dbReference>
<dbReference type="GO" id="GO:0000981">
    <property type="term" value="F:DNA-binding transcription factor activity, RNA polymerase II-specific"/>
    <property type="evidence" value="ECO:0007669"/>
    <property type="project" value="TreeGrafter"/>
</dbReference>
<dbReference type="FunFam" id="3.30.160.60:FF:000340">
    <property type="entry name" value="zinc finger protein 473 isoform X1"/>
    <property type="match status" value="1"/>
</dbReference>
<proteinExistence type="inferred from homology"/>
<feature type="compositionally biased region" description="Acidic residues" evidence="12">
    <location>
        <begin position="423"/>
        <end position="435"/>
    </location>
</feature>
<evidence type="ECO:0000256" key="8">
    <source>
        <dbReference type="ARBA" id="ARBA00023125"/>
    </source>
</evidence>
<dbReference type="InterPro" id="IPR011705">
    <property type="entry name" value="BACK"/>
</dbReference>
<keyword evidence="8" id="KW-0238">DNA-binding</keyword>
<feature type="compositionally biased region" description="Acidic residues" evidence="12">
    <location>
        <begin position="343"/>
        <end position="363"/>
    </location>
</feature>
<dbReference type="Gene3D" id="3.30.160.60">
    <property type="entry name" value="Classic Zinc Finger"/>
    <property type="match status" value="6"/>
</dbReference>
<evidence type="ECO:0000256" key="1">
    <source>
        <dbReference type="ARBA" id="ARBA00004123"/>
    </source>
</evidence>
<feature type="compositionally biased region" description="Polar residues" evidence="12">
    <location>
        <begin position="832"/>
        <end position="850"/>
    </location>
</feature>
<feature type="domain" description="BTB" evidence="13">
    <location>
        <begin position="37"/>
        <end position="102"/>
    </location>
</feature>
<comment type="similarity">
    <text evidence="2">Belongs to the krueppel C2H2-type zinc-finger protein family.</text>
</comment>
<dbReference type="Pfam" id="PF07707">
    <property type="entry name" value="BACK"/>
    <property type="match status" value="1"/>
</dbReference>
<feature type="compositionally biased region" description="Basic and acidic residues" evidence="12">
    <location>
        <begin position="815"/>
        <end position="824"/>
    </location>
</feature>
<keyword evidence="3" id="KW-0479">Metal-binding</keyword>
<dbReference type="Proteomes" id="UP001219518">
    <property type="component" value="Unassembled WGS sequence"/>
</dbReference>
<dbReference type="SMART" id="SM00355">
    <property type="entry name" value="ZnF_C2H2"/>
    <property type="match status" value="9"/>
</dbReference>
<evidence type="ECO:0000259" key="13">
    <source>
        <dbReference type="PROSITE" id="PS50097"/>
    </source>
</evidence>
<evidence type="ECO:0000256" key="11">
    <source>
        <dbReference type="PROSITE-ProRule" id="PRU00042"/>
    </source>
</evidence>
<dbReference type="SMART" id="SM00225">
    <property type="entry name" value="BTB"/>
    <property type="match status" value="1"/>
</dbReference>
<evidence type="ECO:0000256" key="5">
    <source>
        <dbReference type="ARBA" id="ARBA00022771"/>
    </source>
</evidence>
<feature type="domain" description="C2H2-type" evidence="14">
    <location>
        <begin position="776"/>
        <end position="803"/>
    </location>
</feature>
<dbReference type="FunFam" id="3.30.160.60:FF:000448">
    <property type="entry name" value="RE1-silencing transcription factor A"/>
    <property type="match status" value="1"/>
</dbReference>
<feature type="compositionally biased region" description="Low complexity" evidence="12">
    <location>
        <begin position="983"/>
        <end position="999"/>
    </location>
</feature>
<dbReference type="InterPro" id="IPR013087">
    <property type="entry name" value="Znf_C2H2_type"/>
</dbReference>
<evidence type="ECO:0000256" key="3">
    <source>
        <dbReference type="ARBA" id="ARBA00022723"/>
    </source>
</evidence>
<feature type="region of interest" description="Disordered" evidence="12">
    <location>
        <begin position="795"/>
        <end position="851"/>
    </location>
</feature>
<evidence type="ECO:0000256" key="10">
    <source>
        <dbReference type="ARBA" id="ARBA00023242"/>
    </source>
</evidence>
<feature type="compositionally biased region" description="Low complexity" evidence="12">
    <location>
        <begin position="450"/>
        <end position="472"/>
    </location>
</feature>
<dbReference type="GO" id="GO:0003690">
    <property type="term" value="F:double-stranded DNA binding"/>
    <property type="evidence" value="ECO:0007669"/>
    <property type="project" value="UniProtKB-ARBA"/>
</dbReference>
<dbReference type="FunFam" id="3.30.160.60:FF:002780">
    <property type="entry name" value="Protein CBR-EOR-1"/>
    <property type="match status" value="1"/>
</dbReference>
<dbReference type="SUPFAM" id="SSF57667">
    <property type="entry name" value="beta-beta-alpha zinc fingers"/>
    <property type="match status" value="5"/>
</dbReference>
<dbReference type="PROSITE" id="PS50157">
    <property type="entry name" value="ZINC_FINGER_C2H2_2"/>
    <property type="match status" value="6"/>
</dbReference>
<comment type="caution">
    <text evidence="15">The sequence shown here is derived from an EMBL/GenBank/DDBJ whole genome shotgun (WGS) entry which is preliminary data.</text>
</comment>
<dbReference type="InterPro" id="IPR000210">
    <property type="entry name" value="BTB/POZ_dom"/>
</dbReference>
<feature type="domain" description="C2H2-type" evidence="14">
    <location>
        <begin position="691"/>
        <end position="718"/>
    </location>
</feature>
<gene>
    <name evidence="15" type="ORF">KUF71_024092</name>
</gene>
<evidence type="ECO:0000256" key="4">
    <source>
        <dbReference type="ARBA" id="ARBA00022737"/>
    </source>
</evidence>
<evidence type="ECO:0000256" key="9">
    <source>
        <dbReference type="ARBA" id="ARBA00023163"/>
    </source>
</evidence>
<dbReference type="InterPro" id="IPR011333">
    <property type="entry name" value="SKP1/BTB/POZ_sf"/>
</dbReference>
<dbReference type="EMBL" id="JAHWGI010001412">
    <property type="protein sequence ID" value="KAK3930735.1"/>
    <property type="molecule type" value="Genomic_DNA"/>
</dbReference>
<dbReference type="PROSITE" id="PS00028">
    <property type="entry name" value="ZINC_FINGER_C2H2_1"/>
    <property type="match status" value="4"/>
</dbReference>
<dbReference type="AlphaFoldDB" id="A0AAE1I1S6"/>
<feature type="domain" description="C2H2-type" evidence="14">
    <location>
        <begin position="748"/>
        <end position="775"/>
    </location>
</feature>
<evidence type="ECO:0000259" key="14">
    <source>
        <dbReference type="PROSITE" id="PS50157"/>
    </source>
</evidence>
<organism evidence="15 16">
    <name type="scientific">Frankliniella fusca</name>
    <dbReference type="NCBI Taxonomy" id="407009"/>
    <lineage>
        <taxon>Eukaryota</taxon>
        <taxon>Metazoa</taxon>
        <taxon>Ecdysozoa</taxon>
        <taxon>Arthropoda</taxon>
        <taxon>Hexapoda</taxon>
        <taxon>Insecta</taxon>
        <taxon>Pterygota</taxon>
        <taxon>Neoptera</taxon>
        <taxon>Paraneoptera</taxon>
        <taxon>Thysanoptera</taxon>
        <taxon>Terebrantia</taxon>
        <taxon>Thripoidea</taxon>
        <taxon>Thripidae</taxon>
        <taxon>Frankliniella</taxon>
    </lineage>
</organism>
<evidence type="ECO:0000256" key="2">
    <source>
        <dbReference type="ARBA" id="ARBA00006991"/>
    </source>
</evidence>
<keyword evidence="5 11" id="KW-0863">Zinc-finger</keyword>
<accession>A0AAE1I1S6</accession>
<reference evidence="15" key="2">
    <citation type="journal article" date="2023" name="BMC Genomics">
        <title>Pest status, molecular evolution, and epigenetic factors derived from the genome assembly of Frankliniella fusca, a thysanopteran phytovirus vector.</title>
        <authorList>
            <person name="Catto M.A."/>
            <person name="Labadie P.E."/>
            <person name="Jacobson A.L."/>
            <person name="Kennedy G.G."/>
            <person name="Srinivasan R."/>
            <person name="Hunt B.G."/>
        </authorList>
    </citation>
    <scope>NUCLEOTIDE SEQUENCE</scope>
    <source>
        <strain evidence="15">PL_HMW_Pooled</strain>
    </source>
</reference>
<feature type="domain" description="C2H2-type" evidence="14">
    <location>
        <begin position="718"/>
        <end position="747"/>
    </location>
</feature>
<dbReference type="PANTHER" id="PTHR24394:SF29">
    <property type="entry name" value="MYONEURIN"/>
    <property type="match status" value="1"/>
</dbReference>
<reference evidence="15" key="1">
    <citation type="submission" date="2021-07" db="EMBL/GenBank/DDBJ databases">
        <authorList>
            <person name="Catto M.A."/>
            <person name="Jacobson A."/>
            <person name="Kennedy G."/>
            <person name="Labadie P."/>
            <person name="Hunt B.G."/>
            <person name="Srinivasan R."/>
        </authorList>
    </citation>
    <scope>NUCLEOTIDE SEQUENCE</scope>
    <source>
        <strain evidence="15">PL_HMW_Pooled</strain>
        <tissue evidence="15">Head</tissue>
    </source>
</reference>
<evidence type="ECO:0000256" key="7">
    <source>
        <dbReference type="ARBA" id="ARBA00023015"/>
    </source>
</evidence>
<feature type="domain" description="C2H2-type" evidence="14">
    <location>
        <begin position="635"/>
        <end position="662"/>
    </location>
</feature>
<dbReference type="PANTHER" id="PTHR24394">
    <property type="entry name" value="ZINC FINGER PROTEIN"/>
    <property type="match status" value="1"/>
</dbReference>
<evidence type="ECO:0000256" key="6">
    <source>
        <dbReference type="ARBA" id="ARBA00022833"/>
    </source>
</evidence>
<name>A0AAE1I1S6_9NEOP</name>
<dbReference type="Gene3D" id="3.30.710.10">
    <property type="entry name" value="Potassium Channel Kv1.1, Chain A"/>
    <property type="match status" value="1"/>
</dbReference>
<keyword evidence="7" id="KW-0805">Transcription regulation</keyword>